<feature type="compositionally biased region" description="Basic and acidic residues" evidence="1">
    <location>
        <begin position="127"/>
        <end position="137"/>
    </location>
</feature>
<feature type="compositionally biased region" description="Acidic residues" evidence="1">
    <location>
        <begin position="114"/>
        <end position="126"/>
    </location>
</feature>
<feature type="compositionally biased region" description="Polar residues" evidence="1">
    <location>
        <begin position="382"/>
        <end position="398"/>
    </location>
</feature>
<keyword evidence="3" id="KW-1185">Reference proteome</keyword>
<dbReference type="RefSeq" id="XP_062638458.1">
    <property type="nucleotide sequence ID" value="XM_062783380.1"/>
</dbReference>
<evidence type="ECO:0000256" key="1">
    <source>
        <dbReference type="SAM" id="MobiDB-lite"/>
    </source>
</evidence>
<organism evidence="2 3">
    <name type="scientific">Dichotomopilus funicola</name>
    <dbReference type="NCBI Taxonomy" id="1934379"/>
    <lineage>
        <taxon>Eukaryota</taxon>
        <taxon>Fungi</taxon>
        <taxon>Dikarya</taxon>
        <taxon>Ascomycota</taxon>
        <taxon>Pezizomycotina</taxon>
        <taxon>Sordariomycetes</taxon>
        <taxon>Sordariomycetidae</taxon>
        <taxon>Sordariales</taxon>
        <taxon>Chaetomiaceae</taxon>
        <taxon>Dichotomopilus</taxon>
    </lineage>
</organism>
<name>A0AAN6ZNK3_9PEZI</name>
<feature type="compositionally biased region" description="Low complexity" evidence="1">
    <location>
        <begin position="249"/>
        <end position="273"/>
    </location>
</feature>
<reference evidence="2" key="1">
    <citation type="journal article" date="2023" name="Mol. Phylogenet. Evol.">
        <title>Genome-scale phylogeny and comparative genomics of the fungal order Sordariales.</title>
        <authorList>
            <person name="Hensen N."/>
            <person name="Bonometti L."/>
            <person name="Westerberg I."/>
            <person name="Brannstrom I.O."/>
            <person name="Guillou S."/>
            <person name="Cros-Aarteil S."/>
            <person name="Calhoun S."/>
            <person name="Haridas S."/>
            <person name="Kuo A."/>
            <person name="Mondo S."/>
            <person name="Pangilinan J."/>
            <person name="Riley R."/>
            <person name="LaButti K."/>
            <person name="Andreopoulos B."/>
            <person name="Lipzen A."/>
            <person name="Chen C."/>
            <person name="Yan M."/>
            <person name="Daum C."/>
            <person name="Ng V."/>
            <person name="Clum A."/>
            <person name="Steindorff A."/>
            <person name="Ohm R.A."/>
            <person name="Martin F."/>
            <person name="Silar P."/>
            <person name="Natvig D.O."/>
            <person name="Lalanne C."/>
            <person name="Gautier V."/>
            <person name="Ament-Velasquez S.L."/>
            <person name="Kruys A."/>
            <person name="Hutchinson M.I."/>
            <person name="Powell A.J."/>
            <person name="Barry K."/>
            <person name="Miller A.N."/>
            <person name="Grigoriev I.V."/>
            <person name="Debuchy R."/>
            <person name="Gladieux P."/>
            <person name="Hiltunen Thoren M."/>
            <person name="Johannesson H."/>
        </authorList>
    </citation>
    <scope>NUCLEOTIDE SEQUENCE</scope>
    <source>
        <strain evidence="2">CBS 141.50</strain>
    </source>
</reference>
<protein>
    <recommendedName>
        <fullName evidence="4">Only prolin and serin are matching in the corresponding protein</fullName>
    </recommendedName>
</protein>
<sequence length="578" mass="63620">MSLGLKPLLLPRLVEERRKLNDDVEDQLPPPPPPQAQAQPLQHPQSPYYAHDSSSSDLASPSPVASTFSRSNHLRLSGSSSSLELITPPGTESPTSPTQSLHVARPSKSQLPDVAEEPLERDDEEAYRDHVEEDTRRGPLATPPRRNEREFSFHDYCLCDFPCSHNADAAQTRTSTNPYMLSDPDYDLGFLSDGDFNTSPRSKKRRHGSDSGFSNWSTRLGSRLPSLPRWRSSSISRRHDLTFFPASDPSLAEPRPSLSLAASSRSSSLSRPAHASDHAQDSVPATPALSFYESSESVAIPSPLDGLHTLPATLGRRVERDRIHATTPLLPPLLTDAIASHTQPPSLQASPLQSPTMISQTLGPADPPAAVAYPTPPLSGKPSMTSLRRGTMSSTFSDAPSPVPCLFDHSDSWSDRLGHANFTIEPRPYACETADLATLQSFRADWNLARTNYAKHLVRTGEHYGSTSKTFALTEAKWAETELEWQQNEEQLVDRLGQQWKDHPSVVSQLRRTAEETLSPSVPHMLSDDGKFPELGDVEIIGPMLREAAMVRDPTVEDRRNSASVWLKNLAGKVGLRK</sequence>
<gene>
    <name evidence="2" type="ORF">C8A04DRAFT_36021</name>
</gene>
<dbReference type="AlphaFoldDB" id="A0AAN6ZNK3"/>
<feature type="compositionally biased region" description="Low complexity" evidence="1">
    <location>
        <begin position="343"/>
        <end position="355"/>
    </location>
</feature>
<proteinExistence type="predicted"/>
<accession>A0AAN6ZNK3</accession>
<dbReference type="GeneID" id="87819993"/>
<dbReference type="Proteomes" id="UP001302676">
    <property type="component" value="Unassembled WGS sequence"/>
</dbReference>
<feature type="region of interest" description="Disordered" evidence="1">
    <location>
        <begin position="17"/>
        <end position="147"/>
    </location>
</feature>
<reference evidence="2" key="2">
    <citation type="submission" date="2023-05" db="EMBL/GenBank/DDBJ databases">
        <authorList>
            <consortium name="Lawrence Berkeley National Laboratory"/>
            <person name="Steindorff A."/>
            <person name="Hensen N."/>
            <person name="Bonometti L."/>
            <person name="Westerberg I."/>
            <person name="Brannstrom I.O."/>
            <person name="Guillou S."/>
            <person name="Cros-Aarteil S."/>
            <person name="Calhoun S."/>
            <person name="Haridas S."/>
            <person name="Kuo A."/>
            <person name="Mondo S."/>
            <person name="Pangilinan J."/>
            <person name="Riley R."/>
            <person name="Labutti K."/>
            <person name="Andreopoulos B."/>
            <person name="Lipzen A."/>
            <person name="Chen C."/>
            <person name="Yanf M."/>
            <person name="Daum C."/>
            <person name="Ng V."/>
            <person name="Clum A."/>
            <person name="Ohm R."/>
            <person name="Martin F."/>
            <person name="Silar P."/>
            <person name="Natvig D."/>
            <person name="Lalanne C."/>
            <person name="Gautier V."/>
            <person name="Ament-Velasquez S.L."/>
            <person name="Kruys A."/>
            <person name="Hutchinson M.I."/>
            <person name="Powell A.J."/>
            <person name="Barry K."/>
            <person name="Miller A.N."/>
            <person name="Grigoriev I.V."/>
            <person name="Debuchy R."/>
            <person name="Gladieux P."/>
            <person name="Thoren M.H."/>
            <person name="Johannesson H."/>
        </authorList>
    </citation>
    <scope>NUCLEOTIDE SEQUENCE</scope>
    <source>
        <strain evidence="2">CBS 141.50</strain>
    </source>
</reference>
<comment type="caution">
    <text evidence="2">The sequence shown here is derived from an EMBL/GenBank/DDBJ whole genome shotgun (WGS) entry which is preliminary data.</text>
</comment>
<evidence type="ECO:0000313" key="3">
    <source>
        <dbReference type="Proteomes" id="UP001302676"/>
    </source>
</evidence>
<evidence type="ECO:0000313" key="2">
    <source>
        <dbReference type="EMBL" id="KAK4145087.1"/>
    </source>
</evidence>
<feature type="compositionally biased region" description="Low complexity" evidence="1">
    <location>
        <begin position="36"/>
        <end position="100"/>
    </location>
</feature>
<feature type="region of interest" description="Disordered" evidence="1">
    <location>
        <begin position="197"/>
        <end position="218"/>
    </location>
</feature>
<feature type="region of interest" description="Disordered" evidence="1">
    <location>
        <begin position="343"/>
        <end position="399"/>
    </location>
</feature>
<evidence type="ECO:0008006" key="4">
    <source>
        <dbReference type="Google" id="ProtNLM"/>
    </source>
</evidence>
<feature type="region of interest" description="Disordered" evidence="1">
    <location>
        <begin position="245"/>
        <end position="282"/>
    </location>
</feature>
<dbReference type="EMBL" id="MU853571">
    <property type="protein sequence ID" value="KAK4145087.1"/>
    <property type="molecule type" value="Genomic_DNA"/>
</dbReference>